<proteinExistence type="predicted"/>
<dbReference type="AlphaFoldDB" id="A0A938Y9G7"/>
<feature type="chain" id="PRO_5036715092" evidence="1">
    <location>
        <begin position="25"/>
        <end position="294"/>
    </location>
</feature>
<dbReference type="InterPro" id="IPR036514">
    <property type="entry name" value="SGNH_hydro_sf"/>
</dbReference>
<dbReference type="EMBL" id="JAERTX010000021">
    <property type="protein sequence ID" value="MBM9461669.1"/>
    <property type="molecule type" value="Genomic_DNA"/>
</dbReference>
<keyword evidence="1" id="KW-0732">Signal</keyword>
<dbReference type="CDD" id="cd00229">
    <property type="entry name" value="SGNH_hydrolase"/>
    <property type="match status" value="1"/>
</dbReference>
<keyword evidence="4" id="KW-1185">Reference proteome</keyword>
<dbReference type="Pfam" id="PF13472">
    <property type="entry name" value="Lipase_GDSL_2"/>
    <property type="match status" value="1"/>
</dbReference>
<comment type="caution">
    <text evidence="3">The sequence shown here is derived from an EMBL/GenBank/DDBJ whole genome shotgun (WGS) entry which is preliminary data.</text>
</comment>
<dbReference type="Gene3D" id="3.40.50.1110">
    <property type="entry name" value="SGNH hydrolase"/>
    <property type="match status" value="1"/>
</dbReference>
<gene>
    <name evidence="3" type="ORF">JK386_17350</name>
</gene>
<accession>A0A938Y9G7</accession>
<feature type="domain" description="SGNH hydrolase-type esterase" evidence="2">
    <location>
        <begin position="71"/>
        <end position="281"/>
    </location>
</feature>
<dbReference type="InterPro" id="IPR013830">
    <property type="entry name" value="SGNH_hydro"/>
</dbReference>
<evidence type="ECO:0000313" key="3">
    <source>
        <dbReference type="EMBL" id="MBM9461669.1"/>
    </source>
</evidence>
<keyword evidence="3" id="KW-0378">Hydrolase</keyword>
<feature type="signal peptide" evidence="1">
    <location>
        <begin position="1"/>
        <end position="24"/>
    </location>
</feature>
<dbReference type="RefSeq" id="WP_205292986.1">
    <property type="nucleotide sequence ID" value="NZ_CP074406.1"/>
</dbReference>
<dbReference type="PANTHER" id="PTHR43784">
    <property type="entry name" value="GDSL-LIKE LIPASE/ACYLHYDROLASE, PUTATIVE (AFU_ORTHOLOGUE AFUA_2G00820)-RELATED"/>
    <property type="match status" value="1"/>
</dbReference>
<sequence>MRMLPLVAALLSGLLLAPPLPATAATPTRTTTASPPAGDVPSVCTLAPLPATPALDALRRVVATGRGHVLALGSSTTAGVGAASRSQRWTDRFVAGLAERGLPVAPTTVGPLDVRALTPQPRLTLVNAAAPGATAAAPLLNPGGLAPLTLNYGVVHAVGLALARLMGQEPVAVIHMVGANDYANGIAPRRYAAGLEAAVRLFPTATVHLFLGAYQAPAAGPRTAPWSEYGDAMRHVAQADPERRLFLDLAPWFAAAGVADGDPHGLVAGDRVHPSVAGHDAIARLVLRGLGYGC</sequence>
<reference evidence="3" key="1">
    <citation type="submission" date="2021-01" db="EMBL/GenBank/DDBJ databases">
        <title>Novel species in genus Nocardioides.</title>
        <authorList>
            <person name="Zhang G."/>
        </authorList>
    </citation>
    <scope>NUCLEOTIDE SEQUENCE</scope>
    <source>
        <strain evidence="3">Zg-536</strain>
    </source>
</reference>
<organism evidence="3 4">
    <name type="scientific">Nocardioides faecalis</name>
    <dbReference type="NCBI Taxonomy" id="2803858"/>
    <lineage>
        <taxon>Bacteria</taxon>
        <taxon>Bacillati</taxon>
        <taxon>Actinomycetota</taxon>
        <taxon>Actinomycetes</taxon>
        <taxon>Propionibacteriales</taxon>
        <taxon>Nocardioidaceae</taxon>
        <taxon>Nocardioides</taxon>
    </lineage>
</organism>
<dbReference type="InterPro" id="IPR053140">
    <property type="entry name" value="GDSL_Rv0518-like"/>
</dbReference>
<dbReference type="SUPFAM" id="SSF52266">
    <property type="entry name" value="SGNH hydrolase"/>
    <property type="match status" value="1"/>
</dbReference>
<dbReference type="PANTHER" id="PTHR43784:SF2">
    <property type="entry name" value="GDSL-LIKE LIPASE_ACYLHYDROLASE, PUTATIVE (AFU_ORTHOLOGUE AFUA_2G00820)-RELATED"/>
    <property type="match status" value="1"/>
</dbReference>
<dbReference type="GO" id="GO:0016787">
    <property type="term" value="F:hydrolase activity"/>
    <property type="evidence" value="ECO:0007669"/>
    <property type="project" value="UniProtKB-KW"/>
</dbReference>
<name>A0A938Y9G7_9ACTN</name>
<evidence type="ECO:0000259" key="2">
    <source>
        <dbReference type="Pfam" id="PF13472"/>
    </source>
</evidence>
<evidence type="ECO:0000313" key="4">
    <source>
        <dbReference type="Proteomes" id="UP000663791"/>
    </source>
</evidence>
<protein>
    <submittedName>
        <fullName evidence="3">SGNH/GDSL hydrolase family protein</fullName>
    </submittedName>
</protein>
<evidence type="ECO:0000256" key="1">
    <source>
        <dbReference type="SAM" id="SignalP"/>
    </source>
</evidence>
<dbReference type="Proteomes" id="UP000663791">
    <property type="component" value="Unassembled WGS sequence"/>
</dbReference>